<reference evidence="3 4" key="1">
    <citation type="submission" date="2015-05" db="EMBL/GenBank/DDBJ databases">
        <authorList>
            <person name="Tang B."/>
            <person name="Yu Y."/>
        </authorList>
    </citation>
    <scope>NUCLEOTIDE SEQUENCE [LARGE SCALE GENOMIC DNA]</scope>
    <source>
        <strain evidence="3 4">DSM 7029</strain>
    </source>
</reference>
<dbReference type="KEGG" id="pbh:AAW51_4752"/>
<keyword evidence="2" id="KW-0812">Transmembrane</keyword>
<proteinExistence type="predicted"/>
<evidence type="ECO:0000256" key="1">
    <source>
        <dbReference type="SAM" id="MobiDB-lite"/>
    </source>
</evidence>
<protein>
    <submittedName>
        <fullName evidence="3">Uncharacterized protein</fullName>
    </submittedName>
</protein>
<feature type="transmembrane region" description="Helical" evidence="2">
    <location>
        <begin position="169"/>
        <end position="186"/>
    </location>
</feature>
<feature type="transmembrane region" description="Helical" evidence="2">
    <location>
        <begin position="49"/>
        <end position="69"/>
    </location>
</feature>
<dbReference type="Proteomes" id="UP000035352">
    <property type="component" value="Chromosome"/>
</dbReference>
<keyword evidence="2" id="KW-0472">Membrane</keyword>
<evidence type="ECO:0000313" key="3">
    <source>
        <dbReference type="EMBL" id="AKJ31443.1"/>
    </source>
</evidence>
<dbReference type="STRING" id="413882.AAW51_4752"/>
<accession>A0A0G3BTS8</accession>
<sequence length="274" mass="28530">MNPVLTKRCAVALLAAMTLALVVGLLAYGPILGPSLRPLPAPPAAAHSALHLLAALNLLAAGLWGCAYVPLPRDGGPPVQAWRCWFVSIALAGAAAFYAGLDRAHWPLFLLQAASGVAHAMLLCTFLAERLSPRWDSAWVLLAALSLSIGAVSHWTVGELTLGAGDQRALLLLQLLPLLLIPSGALRLEGRYTHRNDWTVVLTLYALGLLAQASHARLAPWLGPLAGPTLQLLLLASAAAWLAQRAATSAPRSAPGATVEAAPTEASTSLKTCG</sequence>
<feature type="compositionally biased region" description="Polar residues" evidence="1">
    <location>
        <begin position="265"/>
        <end position="274"/>
    </location>
</feature>
<evidence type="ECO:0000256" key="2">
    <source>
        <dbReference type="SAM" id="Phobius"/>
    </source>
</evidence>
<feature type="transmembrane region" description="Helical" evidence="2">
    <location>
        <begin position="9"/>
        <end position="29"/>
    </location>
</feature>
<feature type="transmembrane region" description="Helical" evidence="2">
    <location>
        <begin position="198"/>
        <end position="215"/>
    </location>
</feature>
<feature type="region of interest" description="Disordered" evidence="1">
    <location>
        <begin position="253"/>
        <end position="274"/>
    </location>
</feature>
<dbReference type="RefSeq" id="WP_047196584.1">
    <property type="nucleotide sequence ID" value="NZ_CP011371.1"/>
</dbReference>
<evidence type="ECO:0000313" key="4">
    <source>
        <dbReference type="Proteomes" id="UP000035352"/>
    </source>
</evidence>
<gene>
    <name evidence="3" type="ORF">AAW51_4752</name>
</gene>
<feature type="transmembrane region" description="Helical" evidence="2">
    <location>
        <begin position="106"/>
        <end position="127"/>
    </location>
</feature>
<feature type="transmembrane region" description="Helical" evidence="2">
    <location>
        <begin position="81"/>
        <end position="100"/>
    </location>
</feature>
<feature type="transmembrane region" description="Helical" evidence="2">
    <location>
        <begin position="221"/>
        <end position="243"/>
    </location>
</feature>
<keyword evidence="4" id="KW-1185">Reference proteome</keyword>
<name>A0A0G3BTS8_9BURK</name>
<dbReference type="AlphaFoldDB" id="A0A0G3BTS8"/>
<keyword evidence="2" id="KW-1133">Transmembrane helix</keyword>
<organism evidence="3 4">
    <name type="scientific">Caldimonas brevitalea</name>
    <dbReference type="NCBI Taxonomy" id="413882"/>
    <lineage>
        <taxon>Bacteria</taxon>
        <taxon>Pseudomonadati</taxon>
        <taxon>Pseudomonadota</taxon>
        <taxon>Betaproteobacteria</taxon>
        <taxon>Burkholderiales</taxon>
        <taxon>Sphaerotilaceae</taxon>
        <taxon>Caldimonas</taxon>
    </lineage>
</organism>
<feature type="transmembrane region" description="Helical" evidence="2">
    <location>
        <begin position="139"/>
        <end position="157"/>
    </location>
</feature>
<dbReference type="EMBL" id="CP011371">
    <property type="protein sequence ID" value="AKJ31443.1"/>
    <property type="molecule type" value="Genomic_DNA"/>
</dbReference>